<feature type="signal peptide" evidence="2">
    <location>
        <begin position="1"/>
        <end position="19"/>
    </location>
</feature>
<evidence type="ECO:0000313" key="3">
    <source>
        <dbReference type="EMBL" id="CAE2265378.1"/>
    </source>
</evidence>
<keyword evidence="2" id="KW-0732">Signal</keyword>
<feature type="chain" id="PRO_5036394030" evidence="2">
    <location>
        <begin position="20"/>
        <end position="281"/>
    </location>
</feature>
<protein>
    <submittedName>
        <fullName evidence="4">Uncharacterized protein</fullName>
    </submittedName>
</protein>
<reference evidence="4" key="1">
    <citation type="submission" date="2021-01" db="EMBL/GenBank/DDBJ databases">
        <authorList>
            <person name="Corre E."/>
            <person name="Pelletier E."/>
            <person name="Niang G."/>
            <person name="Scheremetjew M."/>
            <person name="Finn R."/>
            <person name="Kale V."/>
            <person name="Holt S."/>
            <person name="Cochrane G."/>
            <person name="Meng A."/>
            <person name="Brown T."/>
            <person name="Cohen L."/>
        </authorList>
    </citation>
    <scope>NUCLEOTIDE SEQUENCE</scope>
    <source>
        <strain evidence="4">Isolate 1302-5</strain>
    </source>
</reference>
<keyword evidence="1" id="KW-0472">Membrane</keyword>
<proteinExistence type="predicted"/>
<feature type="transmembrane region" description="Helical" evidence="1">
    <location>
        <begin position="257"/>
        <end position="276"/>
    </location>
</feature>
<name>A0A6U6HGE7_9STRA</name>
<sequence>MKILSAATAAFVLAETCAGFSTPAGKSSFGVVSSRGNVALNMADKVPFFAAQEEGEVQAEPSDDELNELSIDEEVEMMTKMEMAKTKKISNLRNANGVDYAPWMNISAEDESKIRQIMKEKAEARRLREEQEREVSGNLYFDSQAQELSGTGLKGKIIDGEVELEWATRTEKDTRGFIVKRRPAKTSEFSPLASYEEWGPLQSKGEEGGIYRYLDDTVSPGGWVYRISEVDNMGSESDLCQCLVEVQTEEEQAAAKIAAIGIVVIGVAAVAAGLILDPYAG</sequence>
<dbReference type="AlphaFoldDB" id="A0A6U6HGE7"/>
<accession>A0A6U6HGE7</accession>
<keyword evidence="1" id="KW-0812">Transmembrane</keyword>
<organism evidence="4">
    <name type="scientific">Odontella aurita</name>
    <dbReference type="NCBI Taxonomy" id="265563"/>
    <lineage>
        <taxon>Eukaryota</taxon>
        <taxon>Sar</taxon>
        <taxon>Stramenopiles</taxon>
        <taxon>Ochrophyta</taxon>
        <taxon>Bacillariophyta</taxon>
        <taxon>Mediophyceae</taxon>
        <taxon>Biddulphiophycidae</taxon>
        <taxon>Eupodiscales</taxon>
        <taxon>Odontellaceae</taxon>
        <taxon>Odontella</taxon>
    </lineage>
</organism>
<evidence type="ECO:0000256" key="2">
    <source>
        <dbReference type="SAM" id="SignalP"/>
    </source>
</evidence>
<keyword evidence="1" id="KW-1133">Transmembrane helix</keyword>
<evidence type="ECO:0000256" key="1">
    <source>
        <dbReference type="SAM" id="Phobius"/>
    </source>
</evidence>
<evidence type="ECO:0000313" key="4">
    <source>
        <dbReference type="EMBL" id="CAE2265382.1"/>
    </source>
</evidence>
<gene>
    <name evidence="3" type="ORF">OAUR00152_LOCUS28630</name>
    <name evidence="4" type="ORF">OAUR00152_LOCUS28632</name>
</gene>
<dbReference type="EMBL" id="HBKQ01041480">
    <property type="protein sequence ID" value="CAE2265378.1"/>
    <property type="molecule type" value="Transcribed_RNA"/>
</dbReference>
<dbReference type="EMBL" id="HBKQ01041482">
    <property type="protein sequence ID" value="CAE2265382.1"/>
    <property type="molecule type" value="Transcribed_RNA"/>
</dbReference>